<dbReference type="RefSeq" id="WP_186506355.1">
    <property type="nucleotide sequence ID" value="NZ_JACNEP010000005.1"/>
</dbReference>
<evidence type="ECO:0000259" key="3">
    <source>
        <dbReference type="Pfam" id="PF01467"/>
    </source>
</evidence>
<gene>
    <name evidence="4" type="ORF">H8B19_08420</name>
</gene>
<dbReference type="GO" id="GO:0016779">
    <property type="term" value="F:nucleotidyltransferase activity"/>
    <property type="evidence" value="ECO:0007669"/>
    <property type="project" value="UniProtKB-KW"/>
</dbReference>
<evidence type="ECO:0000256" key="1">
    <source>
        <dbReference type="ARBA" id="ARBA00022679"/>
    </source>
</evidence>
<keyword evidence="5" id="KW-1185">Reference proteome</keyword>
<comment type="caution">
    <text evidence="4">The sequence shown here is derived from an EMBL/GenBank/DDBJ whole genome shotgun (WGS) entry which is preliminary data.</text>
</comment>
<name>A0A8J6ITA1_9ALTE</name>
<evidence type="ECO:0000313" key="5">
    <source>
        <dbReference type="Proteomes" id="UP000601768"/>
    </source>
</evidence>
<feature type="domain" description="Cytidyltransferase-like" evidence="3">
    <location>
        <begin position="5"/>
        <end position="125"/>
    </location>
</feature>
<sequence length="134" mass="15383">MKRVITFGTFDVFHIGHIRILQRARQMGDLLTVGVSSDELNLSKKGRAPVYPLSSRLEIIRSLRFVDNVFVEESLEKKREYILQQKADILVMGNDWQGRFDFLSDCCEVVYLPRTPSISTTEIIEVIKEIPPVA</sequence>
<proteinExistence type="predicted"/>
<reference evidence="4" key="2">
    <citation type="submission" date="2020-08" db="EMBL/GenBank/DDBJ databases">
        <authorList>
            <person name="Lai Q."/>
        </authorList>
    </citation>
    <scope>NUCLEOTIDE SEQUENCE</scope>
    <source>
        <strain evidence="4">S27-2</strain>
    </source>
</reference>
<dbReference type="SUPFAM" id="SSF52374">
    <property type="entry name" value="Nucleotidylyl transferase"/>
    <property type="match status" value="1"/>
</dbReference>
<keyword evidence="1" id="KW-0808">Transferase</keyword>
<dbReference type="NCBIfam" id="TIGR00125">
    <property type="entry name" value="cyt_tran_rel"/>
    <property type="match status" value="1"/>
</dbReference>
<dbReference type="InterPro" id="IPR050385">
    <property type="entry name" value="Archaeal_FAD_synthase"/>
</dbReference>
<evidence type="ECO:0000313" key="4">
    <source>
        <dbReference type="EMBL" id="MBC3765899.1"/>
    </source>
</evidence>
<dbReference type="PANTHER" id="PTHR43793">
    <property type="entry name" value="FAD SYNTHASE"/>
    <property type="match status" value="1"/>
</dbReference>
<protein>
    <submittedName>
        <fullName evidence="4">Adenylyltransferase/cytidyltransferase family protein</fullName>
    </submittedName>
</protein>
<dbReference type="Gene3D" id="3.40.50.620">
    <property type="entry name" value="HUPs"/>
    <property type="match status" value="1"/>
</dbReference>
<dbReference type="InterPro" id="IPR004821">
    <property type="entry name" value="Cyt_trans-like"/>
</dbReference>
<dbReference type="Pfam" id="PF01467">
    <property type="entry name" value="CTP_transf_like"/>
    <property type="match status" value="1"/>
</dbReference>
<organism evidence="4 5">
    <name type="scientific">Neptunicella marina</name>
    <dbReference type="NCBI Taxonomy" id="2125989"/>
    <lineage>
        <taxon>Bacteria</taxon>
        <taxon>Pseudomonadati</taxon>
        <taxon>Pseudomonadota</taxon>
        <taxon>Gammaproteobacteria</taxon>
        <taxon>Alteromonadales</taxon>
        <taxon>Alteromonadaceae</taxon>
        <taxon>Neptunicella</taxon>
    </lineage>
</organism>
<reference evidence="4" key="1">
    <citation type="journal article" date="2018" name="Int. J. Syst. Evol. Microbiol.">
        <title>Neptunicella marina gen. nov., sp. nov., isolated from surface seawater.</title>
        <authorList>
            <person name="Liu X."/>
            <person name="Lai Q."/>
            <person name="Du Y."/>
            <person name="Zhang X."/>
            <person name="Liu Z."/>
            <person name="Sun F."/>
            <person name="Shao Z."/>
        </authorList>
    </citation>
    <scope>NUCLEOTIDE SEQUENCE</scope>
    <source>
        <strain evidence="4">S27-2</strain>
    </source>
</reference>
<evidence type="ECO:0000256" key="2">
    <source>
        <dbReference type="ARBA" id="ARBA00022695"/>
    </source>
</evidence>
<dbReference type="EMBL" id="JACNEP010000005">
    <property type="protein sequence ID" value="MBC3765899.1"/>
    <property type="molecule type" value="Genomic_DNA"/>
</dbReference>
<accession>A0A8J6ITA1</accession>
<dbReference type="PANTHER" id="PTHR43793:SF1">
    <property type="entry name" value="FAD SYNTHASE"/>
    <property type="match status" value="1"/>
</dbReference>
<keyword evidence="2 4" id="KW-0548">Nucleotidyltransferase</keyword>
<dbReference type="AlphaFoldDB" id="A0A8J6ITA1"/>
<dbReference type="InterPro" id="IPR014729">
    <property type="entry name" value="Rossmann-like_a/b/a_fold"/>
</dbReference>
<dbReference type="Proteomes" id="UP000601768">
    <property type="component" value="Unassembled WGS sequence"/>
</dbReference>